<name>A0A840NP52_9PSEU</name>
<dbReference type="Pfam" id="PF13508">
    <property type="entry name" value="Acetyltransf_7"/>
    <property type="match status" value="1"/>
</dbReference>
<accession>A0A840NP52</accession>
<dbReference type="PANTHER" id="PTHR43877">
    <property type="entry name" value="AMINOALKYLPHOSPHONATE N-ACETYLTRANSFERASE-RELATED-RELATED"/>
    <property type="match status" value="1"/>
</dbReference>
<evidence type="ECO:0000313" key="4">
    <source>
        <dbReference type="EMBL" id="MBB5070872.1"/>
    </source>
</evidence>
<dbReference type="Proteomes" id="UP000580474">
    <property type="component" value="Unassembled WGS sequence"/>
</dbReference>
<protein>
    <submittedName>
        <fullName evidence="4">GNAT superfamily N-acetyltransferase</fullName>
    </submittedName>
</protein>
<dbReference type="Gene3D" id="3.40.630.30">
    <property type="match status" value="1"/>
</dbReference>
<keyword evidence="2" id="KW-0012">Acyltransferase</keyword>
<dbReference type="EMBL" id="JACHIV010000001">
    <property type="protein sequence ID" value="MBB5070872.1"/>
    <property type="molecule type" value="Genomic_DNA"/>
</dbReference>
<dbReference type="PROSITE" id="PS51186">
    <property type="entry name" value="GNAT"/>
    <property type="match status" value="1"/>
</dbReference>
<organism evidence="4 5">
    <name type="scientific">Saccharopolyspora gloriosae</name>
    <dbReference type="NCBI Taxonomy" id="455344"/>
    <lineage>
        <taxon>Bacteria</taxon>
        <taxon>Bacillati</taxon>
        <taxon>Actinomycetota</taxon>
        <taxon>Actinomycetes</taxon>
        <taxon>Pseudonocardiales</taxon>
        <taxon>Pseudonocardiaceae</taxon>
        <taxon>Saccharopolyspora</taxon>
    </lineage>
</organism>
<dbReference type="AlphaFoldDB" id="A0A840NP52"/>
<comment type="caution">
    <text evidence="4">The sequence shown here is derived from an EMBL/GenBank/DDBJ whole genome shotgun (WGS) entry which is preliminary data.</text>
</comment>
<dbReference type="GO" id="GO:0016747">
    <property type="term" value="F:acyltransferase activity, transferring groups other than amino-acyl groups"/>
    <property type="evidence" value="ECO:0007669"/>
    <property type="project" value="InterPro"/>
</dbReference>
<evidence type="ECO:0000256" key="2">
    <source>
        <dbReference type="ARBA" id="ARBA00023315"/>
    </source>
</evidence>
<dbReference type="SUPFAM" id="SSF55729">
    <property type="entry name" value="Acyl-CoA N-acyltransferases (Nat)"/>
    <property type="match status" value="1"/>
</dbReference>
<dbReference type="InterPro" id="IPR000182">
    <property type="entry name" value="GNAT_dom"/>
</dbReference>
<feature type="domain" description="N-acetyltransferase" evidence="3">
    <location>
        <begin position="150"/>
        <end position="316"/>
    </location>
</feature>
<dbReference type="CDD" id="cd04301">
    <property type="entry name" value="NAT_SF"/>
    <property type="match status" value="1"/>
</dbReference>
<dbReference type="RefSeq" id="WP_184480784.1">
    <property type="nucleotide sequence ID" value="NZ_JACHIV010000001.1"/>
</dbReference>
<dbReference type="InterPro" id="IPR016181">
    <property type="entry name" value="Acyl_CoA_acyltransferase"/>
</dbReference>
<keyword evidence="1 4" id="KW-0808">Transferase</keyword>
<evidence type="ECO:0000313" key="5">
    <source>
        <dbReference type="Proteomes" id="UP000580474"/>
    </source>
</evidence>
<proteinExistence type="predicted"/>
<evidence type="ECO:0000259" key="3">
    <source>
        <dbReference type="PROSITE" id="PS51186"/>
    </source>
</evidence>
<reference evidence="4 5" key="1">
    <citation type="submission" date="2020-08" db="EMBL/GenBank/DDBJ databases">
        <title>Sequencing the genomes of 1000 actinobacteria strains.</title>
        <authorList>
            <person name="Klenk H.-P."/>
        </authorList>
    </citation>
    <scope>NUCLEOTIDE SEQUENCE [LARGE SCALE GENOMIC DNA]</scope>
    <source>
        <strain evidence="4 5">DSM 45582</strain>
    </source>
</reference>
<gene>
    <name evidence="4" type="ORF">BJ969_003960</name>
</gene>
<keyword evidence="5" id="KW-1185">Reference proteome</keyword>
<sequence>MGDAQELMDRQCARFAELDPDLPDRYLLPKGDPLMARLPGGGAAAGLVVHNRVPRGSTQSLWQATDTFELFPLLGDRPQEGMDALLGEWRRLLAEQGASATDSSCVVTWPSRDARATRALLDHGFVPLSCLAIRPPGPPPDEDTKLSGTVKVRRAEPADLDSVVELALAEHAYAALVGASVHRPGAAELKRTAARLRLAAGSGTGGDPVWLAEQDGTPIALAECGWVDPDRQAGGHRLRSGRWAYVNCVSVHEQARGGGVGRQLMSTAHDEFARAGVVGSFLYYNPPNPLSSVFWPRQGYRPLWTMWEVRPATALR</sequence>
<dbReference type="InterPro" id="IPR050832">
    <property type="entry name" value="Bact_Acetyltransf"/>
</dbReference>
<evidence type="ECO:0000256" key="1">
    <source>
        <dbReference type="ARBA" id="ARBA00022679"/>
    </source>
</evidence>